<evidence type="ECO:0000313" key="3">
    <source>
        <dbReference type="Proteomes" id="UP001497453"/>
    </source>
</evidence>
<gene>
    <name evidence="2" type="ORF">GFSPODELE1_LOCUS7458</name>
</gene>
<proteinExistence type="predicted"/>
<dbReference type="Proteomes" id="UP001497453">
    <property type="component" value="Chromosome 5"/>
</dbReference>
<dbReference type="EMBL" id="OZ037948">
    <property type="protein sequence ID" value="CAL1709695.1"/>
    <property type="molecule type" value="Genomic_DNA"/>
</dbReference>
<evidence type="ECO:0000256" key="1">
    <source>
        <dbReference type="SAM" id="MobiDB-lite"/>
    </source>
</evidence>
<sequence>MTLSSRLLETNASPYPREANKEVLLVFFTFSTVRATIFVTAPLKDSECFGGQPCTVQWVDNGVIPLLSNIGPCYVGLYNGDQVLVQQIEPVDIAITLSLSFIPNQQAGPDSNTYYINFTSVNPLGNSAAHYIQYSPFFRLTGMSGSFNSPVASATSSLTVPSSVASAPPNSISVTVTIPVTVGPPSVSPPSASQTLPVFSSPSAASSASSSLPTSSSSSSPTSSTSSSATSSSSSSPPSSLPSSSPSSSFTTSRISSPSSIPATSPSATGTTSSAFLVADVRLIPVALALSLLSTLPLGL</sequence>
<dbReference type="InterPro" id="IPR045328">
    <property type="entry name" value="Kre9/Knh1"/>
</dbReference>
<organism evidence="2 3">
    <name type="scientific">Somion occarium</name>
    <dbReference type="NCBI Taxonomy" id="3059160"/>
    <lineage>
        <taxon>Eukaryota</taxon>
        <taxon>Fungi</taxon>
        <taxon>Dikarya</taxon>
        <taxon>Basidiomycota</taxon>
        <taxon>Agaricomycotina</taxon>
        <taxon>Agaricomycetes</taxon>
        <taxon>Polyporales</taxon>
        <taxon>Cerrenaceae</taxon>
        <taxon>Somion</taxon>
    </lineage>
</organism>
<reference evidence="3" key="1">
    <citation type="submission" date="2024-04" db="EMBL/GenBank/DDBJ databases">
        <authorList>
            <person name="Shaw F."/>
            <person name="Minotto A."/>
        </authorList>
    </citation>
    <scope>NUCLEOTIDE SEQUENCE [LARGE SCALE GENOMIC DNA]</scope>
</reference>
<evidence type="ECO:0000313" key="2">
    <source>
        <dbReference type="EMBL" id="CAL1709695.1"/>
    </source>
</evidence>
<dbReference type="PANTHER" id="PTHR28154:SF1">
    <property type="entry name" value="CELL WALL SYNTHESIS PROTEIN KNH1-RELATED"/>
    <property type="match status" value="1"/>
</dbReference>
<name>A0ABP1DPM5_9APHY</name>
<protein>
    <submittedName>
        <fullName evidence="2">Uncharacterized protein</fullName>
    </submittedName>
</protein>
<accession>A0ABP1DPM5</accession>
<feature type="region of interest" description="Disordered" evidence="1">
    <location>
        <begin position="208"/>
        <end position="269"/>
    </location>
</feature>
<keyword evidence="3" id="KW-1185">Reference proteome</keyword>
<dbReference type="PANTHER" id="PTHR28154">
    <property type="entry name" value="CELL WALL SYNTHESIS PROTEIN KNH1-RELATED"/>
    <property type="match status" value="1"/>
</dbReference>